<evidence type="ECO:0000256" key="3">
    <source>
        <dbReference type="ARBA" id="ARBA00022475"/>
    </source>
</evidence>
<gene>
    <name evidence="12" type="ORF">P8935_17025</name>
</gene>
<evidence type="ECO:0000259" key="10">
    <source>
        <dbReference type="PROSITE" id="PS50113"/>
    </source>
</evidence>
<dbReference type="SMART" id="SM00086">
    <property type="entry name" value="PAC"/>
    <property type="match status" value="1"/>
</dbReference>
<evidence type="ECO:0000259" key="11">
    <source>
        <dbReference type="PROSITE" id="PS50887"/>
    </source>
</evidence>
<dbReference type="EMBL" id="CP121196">
    <property type="protein sequence ID" value="XBH16265.1"/>
    <property type="molecule type" value="Genomic_DNA"/>
</dbReference>
<keyword evidence="4 8" id="KW-0812">Transmembrane</keyword>
<dbReference type="GO" id="GO:1902201">
    <property type="term" value="P:negative regulation of bacterial-type flagellum-dependent cell motility"/>
    <property type="evidence" value="ECO:0007669"/>
    <property type="project" value="TreeGrafter"/>
</dbReference>
<dbReference type="SUPFAM" id="SSF55785">
    <property type="entry name" value="PYP-like sensor domain (PAS domain)"/>
    <property type="match status" value="1"/>
</dbReference>
<dbReference type="PROSITE" id="PS50112">
    <property type="entry name" value="PAS"/>
    <property type="match status" value="1"/>
</dbReference>
<dbReference type="CDD" id="cd01949">
    <property type="entry name" value="GGDEF"/>
    <property type="match status" value="1"/>
</dbReference>
<name>A0AAU7DGN4_9BACT</name>
<dbReference type="NCBIfam" id="TIGR00254">
    <property type="entry name" value="GGDEF"/>
    <property type="match status" value="1"/>
</dbReference>
<dbReference type="PROSITE" id="PS50113">
    <property type="entry name" value="PAC"/>
    <property type="match status" value="1"/>
</dbReference>
<feature type="transmembrane region" description="Helical" evidence="8">
    <location>
        <begin position="197"/>
        <end position="214"/>
    </location>
</feature>
<dbReference type="EC" id="2.7.7.65" evidence="2"/>
<reference evidence="12" key="1">
    <citation type="submission" date="2023-03" db="EMBL/GenBank/DDBJ databases">
        <title>Edaphobacter sp.</title>
        <authorList>
            <person name="Huber K.J."/>
            <person name="Papendorf J."/>
            <person name="Pilke C."/>
            <person name="Bunk B."/>
            <person name="Sproeer C."/>
            <person name="Pester M."/>
        </authorList>
    </citation>
    <scope>NUCLEOTIDE SEQUENCE</scope>
    <source>
        <strain evidence="12">DSM 110680</strain>
    </source>
</reference>
<dbReference type="SMART" id="SM00267">
    <property type="entry name" value="GGDEF"/>
    <property type="match status" value="1"/>
</dbReference>
<dbReference type="AlphaFoldDB" id="A0AAU7DGN4"/>
<evidence type="ECO:0000256" key="8">
    <source>
        <dbReference type="SAM" id="Phobius"/>
    </source>
</evidence>
<dbReference type="PANTHER" id="PTHR45138:SF9">
    <property type="entry name" value="DIGUANYLATE CYCLASE DGCM-RELATED"/>
    <property type="match status" value="1"/>
</dbReference>
<dbReference type="InterPro" id="IPR013655">
    <property type="entry name" value="PAS_fold_3"/>
</dbReference>
<keyword evidence="3" id="KW-1003">Cell membrane</keyword>
<dbReference type="Gene3D" id="3.30.450.20">
    <property type="entry name" value="PAS domain"/>
    <property type="match status" value="1"/>
</dbReference>
<dbReference type="GO" id="GO:0005886">
    <property type="term" value="C:plasma membrane"/>
    <property type="evidence" value="ECO:0007669"/>
    <property type="project" value="UniProtKB-SubCell"/>
</dbReference>
<keyword evidence="12" id="KW-0548">Nucleotidyltransferase</keyword>
<feature type="transmembrane region" description="Helical" evidence="8">
    <location>
        <begin position="110"/>
        <end position="130"/>
    </location>
</feature>
<evidence type="ECO:0000259" key="9">
    <source>
        <dbReference type="PROSITE" id="PS50112"/>
    </source>
</evidence>
<feature type="domain" description="GGDEF" evidence="11">
    <location>
        <begin position="450"/>
        <end position="586"/>
    </location>
</feature>
<evidence type="ECO:0000313" key="12">
    <source>
        <dbReference type="EMBL" id="XBH16265.1"/>
    </source>
</evidence>
<evidence type="ECO:0000256" key="6">
    <source>
        <dbReference type="ARBA" id="ARBA00023136"/>
    </source>
</evidence>
<dbReference type="RefSeq" id="WP_348261492.1">
    <property type="nucleotide sequence ID" value="NZ_CP121196.1"/>
</dbReference>
<feature type="transmembrane region" description="Helical" evidence="8">
    <location>
        <begin position="252"/>
        <end position="275"/>
    </location>
</feature>
<dbReference type="PROSITE" id="PS50887">
    <property type="entry name" value="GGDEF"/>
    <property type="match status" value="1"/>
</dbReference>
<dbReference type="Pfam" id="PF05231">
    <property type="entry name" value="MASE1"/>
    <property type="match status" value="1"/>
</dbReference>
<evidence type="ECO:0000256" key="5">
    <source>
        <dbReference type="ARBA" id="ARBA00022989"/>
    </source>
</evidence>
<dbReference type="InterPro" id="IPR007895">
    <property type="entry name" value="MASE1"/>
</dbReference>
<evidence type="ECO:0000256" key="1">
    <source>
        <dbReference type="ARBA" id="ARBA00004651"/>
    </source>
</evidence>
<dbReference type="PANTHER" id="PTHR45138">
    <property type="entry name" value="REGULATORY COMPONENTS OF SENSORY TRANSDUCTION SYSTEM"/>
    <property type="match status" value="1"/>
</dbReference>
<dbReference type="CDD" id="cd00130">
    <property type="entry name" value="PAS"/>
    <property type="match status" value="1"/>
</dbReference>
<dbReference type="SUPFAM" id="SSF55073">
    <property type="entry name" value="Nucleotide cyclase"/>
    <property type="match status" value="1"/>
</dbReference>
<evidence type="ECO:0000256" key="4">
    <source>
        <dbReference type="ARBA" id="ARBA00022692"/>
    </source>
</evidence>
<dbReference type="InterPro" id="IPR000014">
    <property type="entry name" value="PAS"/>
</dbReference>
<dbReference type="Pfam" id="PF08447">
    <property type="entry name" value="PAS_3"/>
    <property type="match status" value="1"/>
</dbReference>
<evidence type="ECO:0000256" key="2">
    <source>
        <dbReference type="ARBA" id="ARBA00012528"/>
    </source>
</evidence>
<keyword evidence="12" id="KW-0808">Transferase</keyword>
<proteinExistence type="predicted"/>
<dbReference type="NCBIfam" id="TIGR00229">
    <property type="entry name" value="sensory_box"/>
    <property type="match status" value="1"/>
</dbReference>
<organism evidence="12">
    <name type="scientific">Telmatobacter sp. DSM 110680</name>
    <dbReference type="NCBI Taxonomy" id="3036704"/>
    <lineage>
        <taxon>Bacteria</taxon>
        <taxon>Pseudomonadati</taxon>
        <taxon>Acidobacteriota</taxon>
        <taxon>Terriglobia</taxon>
        <taxon>Terriglobales</taxon>
        <taxon>Acidobacteriaceae</taxon>
        <taxon>Telmatobacter</taxon>
    </lineage>
</organism>
<evidence type="ECO:0000256" key="7">
    <source>
        <dbReference type="ARBA" id="ARBA00034247"/>
    </source>
</evidence>
<feature type="domain" description="PAC" evidence="10">
    <location>
        <begin position="358"/>
        <end position="411"/>
    </location>
</feature>
<feature type="transmembrane region" description="Helical" evidence="8">
    <location>
        <begin position="221"/>
        <end position="240"/>
    </location>
</feature>
<comment type="subcellular location">
    <subcellularLocation>
        <location evidence="1">Cell membrane</location>
        <topology evidence="1">Multi-pass membrane protein</topology>
    </subcellularLocation>
</comment>
<dbReference type="InterPro" id="IPR000160">
    <property type="entry name" value="GGDEF_dom"/>
</dbReference>
<dbReference type="Gene3D" id="3.30.70.270">
    <property type="match status" value="1"/>
</dbReference>
<dbReference type="InterPro" id="IPR050469">
    <property type="entry name" value="Diguanylate_Cyclase"/>
</dbReference>
<accession>A0AAU7DGN4</accession>
<dbReference type="GO" id="GO:0052621">
    <property type="term" value="F:diguanylate cyclase activity"/>
    <property type="evidence" value="ECO:0007669"/>
    <property type="project" value="UniProtKB-EC"/>
</dbReference>
<dbReference type="InterPro" id="IPR001610">
    <property type="entry name" value="PAC"/>
</dbReference>
<feature type="domain" description="PAS" evidence="9">
    <location>
        <begin position="278"/>
        <end position="341"/>
    </location>
</feature>
<protein>
    <recommendedName>
        <fullName evidence="2">diguanylate cyclase</fullName>
        <ecNumber evidence="2">2.7.7.65</ecNumber>
    </recommendedName>
</protein>
<dbReference type="GO" id="GO:0043709">
    <property type="term" value="P:cell adhesion involved in single-species biofilm formation"/>
    <property type="evidence" value="ECO:0007669"/>
    <property type="project" value="TreeGrafter"/>
</dbReference>
<dbReference type="InterPro" id="IPR035965">
    <property type="entry name" value="PAS-like_dom_sf"/>
</dbReference>
<feature type="transmembrane region" description="Helical" evidence="8">
    <location>
        <begin position="175"/>
        <end position="191"/>
    </location>
</feature>
<sequence length="597" mass="65120">MRVAGSFVVVFVASLVMGLEDCGRLIWFANGLLLSYLLLAPRWLWRRYCIAGFAAILAGGLIVFPHALLKCTALSALNMTEVLIAARLLRKRSMELPCFTNQRYLLRFGLFAVLVAPAAVGAVDVVGTWISTKVLDWGTLFTWFTADGLGTAIVAPACVSLFSSPKSHAGVLKKHWYLPLAFVSITLLSFCQKDYPVIFLLYPVVAMILFRLGLGGASAATLFVAAAGSWFTIHGAGPFSRIGSASQVAPTLLLQLYLASGMFLVFAAGSVLGTLRSTERRLRETVSLHNLVTENSRDLIILADFIGNRSYVSASASTWGGWRSDELTRKSSLELVHPEDRGKAETIVRGMQLGSDGGLLECRVRNKEGEYVWVEANLRPVRDPVTGVPIGVLNMVRDISKRKRAEYELMRANAALEALAVTDAMTHLANRHRFDKALSDEWRRGMREHSPLSLLLLDADWFKSYNDTYGHPRGDSCLKQIAEAMQDVVTRSSDLVARIGGEEFAVILPNTSGDGAFQVADQICAAVRRRKLPHNTNPMGIVTISIGCATVIPSLGQQSSILMQRADNALYAAKNAGRNQVCGAALELPTECILQVS</sequence>
<dbReference type="InterPro" id="IPR000700">
    <property type="entry name" value="PAS-assoc_C"/>
</dbReference>
<dbReference type="FunFam" id="3.30.70.270:FF:000001">
    <property type="entry name" value="Diguanylate cyclase domain protein"/>
    <property type="match status" value="1"/>
</dbReference>
<dbReference type="InterPro" id="IPR043128">
    <property type="entry name" value="Rev_trsase/Diguanyl_cyclase"/>
</dbReference>
<keyword evidence="6 8" id="KW-0472">Membrane</keyword>
<keyword evidence="5 8" id="KW-1133">Transmembrane helix</keyword>
<comment type="catalytic activity">
    <reaction evidence="7">
        <text>2 GTP = 3',3'-c-di-GMP + 2 diphosphate</text>
        <dbReference type="Rhea" id="RHEA:24898"/>
        <dbReference type="ChEBI" id="CHEBI:33019"/>
        <dbReference type="ChEBI" id="CHEBI:37565"/>
        <dbReference type="ChEBI" id="CHEBI:58805"/>
        <dbReference type="EC" id="2.7.7.65"/>
    </reaction>
</comment>
<dbReference type="Pfam" id="PF00990">
    <property type="entry name" value="GGDEF"/>
    <property type="match status" value="1"/>
</dbReference>
<dbReference type="InterPro" id="IPR029787">
    <property type="entry name" value="Nucleotide_cyclase"/>
</dbReference>
<feature type="transmembrane region" description="Helical" evidence="8">
    <location>
        <begin position="50"/>
        <end position="67"/>
    </location>
</feature>
<feature type="transmembrane region" description="Helical" evidence="8">
    <location>
        <begin position="142"/>
        <end position="163"/>
    </location>
</feature>